<dbReference type="Gene3D" id="3.40.50.300">
    <property type="entry name" value="P-loop containing nucleotide triphosphate hydrolases"/>
    <property type="match status" value="1"/>
</dbReference>
<protein>
    <recommendedName>
        <fullName evidence="1">DNA-directed DNA polymerase</fullName>
        <ecNumber evidence="1">2.7.7.7</ecNumber>
    </recommendedName>
</protein>
<evidence type="ECO:0000256" key="6">
    <source>
        <dbReference type="ARBA" id="ARBA00034754"/>
    </source>
</evidence>
<evidence type="ECO:0000256" key="2">
    <source>
        <dbReference type="ARBA" id="ARBA00022679"/>
    </source>
</evidence>
<dbReference type="Gene3D" id="1.10.8.60">
    <property type="match status" value="1"/>
</dbReference>
<keyword evidence="2" id="KW-0808">Transferase</keyword>
<reference evidence="8 9" key="1">
    <citation type="submission" date="2017-08" db="EMBL/GenBank/DDBJ databases">
        <title>Infants hospitalized years apart are colonized by the same room-sourced microbial strains.</title>
        <authorList>
            <person name="Brooks B."/>
            <person name="Olm M.R."/>
            <person name="Firek B.A."/>
            <person name="Baker R."/>
            <person name="Thomas B.C."/>
            <person name="Morowitz M.J."/>
            <person name="Banfield J.F."/>
        </authorList>
    </citation>
    <scope>NUCLEOTIDE SEQUENCE [LARGE SCALE GENOMIC DNA]</scope>
    <source>
        <strain evidence="8">S2_005_001_R1_22</strain>
    </source>
</reference>
<dbReference type="InterPro" id="IPR027417">
    <property type="entry name" value="P-loop_NTPase"/>
</dbReference>
<dbReference type="EMBL" id="QFQI01000002">
    <property type="protein sequence ID" value="PZQ61960.1"/>
    <property type="molecule type" value="Genomic_DNA"/>
</dbReference>
<dbReference type="PANTHER" id="PTHR34388:SF1">
    <property type="entry name" value="DNA POLYMERASE III SUBUNIT DELTA"/>
    <property type="match status" value="1"/>
</dbReference>
<evidence type="ECO:0000256" key="7">
    <source>
        <dbReference type="ARBA" id="ARBA00049244"/>
    </source>
</evidence>
<dbReference type="InterPro" id="IPR005790">
    <property type="entry name" value="DNA_polIII_delta"/>
</dbReference>
<proteinExistence type="inferred from homology"/>
<dbReference type="GO" id="GO:0003677">
    <property type="term" value="F:DNA binding"/>
    <property type="evidence" value="ECO:0007669"/>
    <property type="project" value="InterPro"/>
</dbReference>
<evidence type="ECO:0000256" key="1">
    <source>
        <dbReference type="ARBA" id="ARBA00012417"/>
    </source>
</evidence>
<organism evidence="8 9">
    <name type="scientific">Sphingomonas taxi</name>
    <dbReference type="NCBI Taxonomy" id="1549858"/>
    <lineage>
        <taxon>Bacteria</taxon>
        <taxon>Pseudomonadati</taxon>
        <taxon>Pseudomonadota</taxon>
        <taxon>Alphaproteobacteria</taxon>
        <taxon>Sphingomonadales</taxon>
        <taxon>Sphingomonadaceae</taxon>
        <taxon>Sphingomonas</taxon>
    </lineage>
</organism>
<dbReference type="GO" id="GO:0003887">
    <property type="term" value="F:DNA-directed DNA polymerase activity"/>
    <property type="evidence" value="ECO:0007669"/>
    <property type="project" value="UniProtKB-KW"/>
</dbReference>
<dbReference type="SUPFAM" id="SSF52540">
    <property type="entry name" value="P-loop containing nucleoside triphosphate hydrolases"/>
    <property type="match status" value="1"/>
</dbReference>
<dbReference type="AlphaFoldDB" id="A0A2W5RF68"/>
<keyword evidence="5" id="KW-0239">DNA-directed DNA polymerase</keyword>
<evidence type="ECO:0000256" key="5">
    <source>
        <dbReference type="ARBA" id="ARBA00022932"/>
    </source>
</evidence>
<dbReference type="GO" id="GO:0009360">
    <property type="term" value="C:DNA polymerase III complex"/>
    <property type="evidence" value="ECO:0007669"/>
    <property type="project" value="TreeGrafter"/>
</dbReference>
<accession>A0A2W5RF68</accession>
<gene>
    <name evidence="8" type="primary">holA</name>
    <name evidence="8" type="ORF">DI544_04965</name>
</gene>
<dbReference type="PANTHER" id="PTHR34388">
    <property type="entry name" value="DNA POLYMERASE III SUBUNIT DELTA"/>
    <property type="match status" value="1"/>
</dbReference>
<name>A0A2W5RF68_9SPHN</name>
<keyword evidence="4" id="KW-0235">DNA replication</keyword>
<dbReference type="Gene3D" id="1.20.272.10">
    <property type="match status" value="1"/>
</dbReference>
<evidence type="ECO:0000256" key="3">
    <source>
        <dbReference type="ARBA" id="ARBA00022695"/>
    </source>
</evidence>
<evidence type="ECO:0000313" key="8">
    <source>
        <dbReference type="EMBL" id="PZQ61960.1"/>
    </source>
</evidence>
<evidence type="ECO:0000256" key="4">
    <source>
        <dbReference type="ARBA" id="ARBA00022705"/>
    </source>
</evidence>
<dbReference type="GO" id="GO:0006261">
    <property type="term" value="P:DNA-templated DNA replication"/>
    <property type="evidence" value="ECO:0007669"/>
    <property type="project" value="TreeGrafter"/>
</dbReference>
<sequence>MKATEARLHAALDRPPADIRLYLLYGPDEAAAQELVRRLARGLGEGAERIDLEAATLRGDPSRLADEAAALSLFGEVRFIRVIGAGEEALGAVEGLLGAEQAGNPAIVLAPTVKATGKLVKAAIESDRALAFACYAPNARNAAGIVTEQARQSGVRLSPDAVQRIVRGSDGDRAVMMREIEKLALYLDAAPDRPVDADDAALEAIGAEIAEGEIGAIVLAATAGDMPALVDGLRRMNGPDASPIPILRALGRRLVMLAEMRAAVDAGEGAEQVMKRHRVFWREEAATITALRRWTLPMLVAAQRAARRMERDVIAAGPAGRALADTFLVRLARSVR</sequence>
<dbReference type="EC" id="2.7.7.7" evidence="1"/>
<dbReference type="NCBIfam" id="TIGR01128">
    <property type="entry name" value="holA"/>
    <property type="match status" value="1"/>
</dbReference>
<keyword evidence="3" id="KW-0548">Nucleotidyltransferase</keyword>
<dbReference type="SUPFAM" id="SSF48019">
    <property type="entry name" value="post-AAA+ oligomerization domain-like"/>
    <property type="match status" value="1"/>
</dbReference>
<dbReference type="Proteomes" id="UP000249229">
    <property type="component" value="Unassembled WGS sequence"/>
</dbReference>
<dbReference type="InterPro" id="IPR008921">
    <property type="entry name" value="DNA_pol3_clamp-load_cplx_C"/>
</dbReference>
<comment type="catalytic activity">
    <reaction evidence="7">
        <text>DNA(n) + a 2'-deoxyribonucleoside 5'-triphosphate = DNA(n+1) + diphosphate</text>
        <dbReference type="Rhea" id="RHEA:22508"/>
        <dbReference type="Rhea" id="RHEA-COMP:17339"/>
        <dbReference type="Rhea" id="RHEA-COMP:17340"/>
        <dbReference type="ChEBI" id="CHEBI:33019"/>
        <dbReference type="ChEBI" id="CHEBI:61560"/>
        <dbReference type="ChEBI" id="CHEBI:173112"/>
        <dbReference type="EC" id="2.7.7.7"/>
    </reaction>
</comment>
<comment type="similarity">
    <text evidence="6">Belongs to the DNA polymerase HolA subunit family.</text>
</comment>
<comment type="caution">
    <text evidence="8">The sequence shown here is derived from an EMBL/GenBank/DDBJ whole genome shotgun (WGS) entry which is preliminary data.</text>
</comment>
<evidence type="ECO:0000313" key="9">
    <source>
        <dbReference type="Proteomes" id="UP000249229"/>
    </source>
</evidence>